<organism evidence="2 3">
    <name type="scientific">Salix koriyanagi</name>
    <dbReference type="NCBI Taxonomy" id="2511006"/>
    <lineage>
        <taxon>Eukaryota</taxon>
        <taxon>Viridiplantae</taxon>
        <taxon>Streptophyta</taxon>
        <taxon>Embryophyta</taxon>
        <taxon>Tracheophyta</taxon>
        <taxon>Spermatophyta</taxon>
        <taxon>Magnoliopsida</taxon>
        <taxon>eudicotyledons</taxon>
        <taxon>Gunneridae</taxon>
        <taxon>Pentapetalae</taxon>
        <taxon>rosids</taxon>
        <taxon>fabids</taxon>
        <taxon>Malpighiales</taxon>
        <taxon>Salicaceae</taxon>
        <taxon>Saliceae</taxon>
        <taxon>Salix</taxon>
    </lineage>
</organism>
<dbReference type="InterPro" id="IPR004598">
    <property type="entry name" value="TFIIH_p52/Tfb2"/>
</dbReference>
<comment type="caution">
    <text evidence="2">The sequence shown here is derived from an EMBL/GenBank/DDBJ whole genome shotgun (WGS) entry which is preliminary data.</text>
</comment>
<comment type="similarity">
    <text evidence="1">Belongs to the TFB2 family.</text>
</comment>
<dbReference type="AlphaFoldDB" id="A0A9Q0UX62"/>
<protein>
    <recommendedName>
        <fullName evidence="1">RNA polymerase II transcription factor B subunit 2</fullName>
    </recommendedName>
</protein>
<evidence type="ECO:0000256" key="1">
    <source>
        <dbReference type="RuleBase" id="RU364024"/>
    </source>
</evidence>
<name>A0A9Q0UX62_9ROSI</name>
<keyword evidence="1" id="KW-0539">Nucleus</keyword>
<dbReference type="GO" id="GO:0006289">
    <property type="term" value="P:nucleotide-excision repair"/>
    <property type="evidence" value="ECO:0007669"/>
    <property type="project" value="InterPro"/>
</dbReference>
<dbReference type="GO" id="GO:0001671">
    <property type="term" value="F:ATPase activator activity"/>
    <property type="evidence" value="ECO:0007669"/>
    <property type="project" value="InterPro"/>
</dbReference>
<dbReference type="PANTHER" id="PTHR13152">
    <property type="entry name" value="TFIIH, POLYPEPTIDE 4"/>
    <property type="match status" value="1"/>
</dbReference>
<dbReference type="EMBL" id="JAPFFM010000010">
    <property type="protein sequence ID" value="KAJ6738151.1"/>
    <property type="molecule type" value="Genomic_DNA"/>
</dbReference>
<evidence type="ECO:0000313" key="2">
    <source>
        <dbReference type="EMBL" id="KAJ6738151.1"/>
    </source>
</evidence>
<reference evidence="2" key="1">
    <citation type="submission" date="2022-11" db="EMBL/GenBank/DDBJ databases">
        <authorList>
            <person name="Hyden B.L."/>
            <person name="Feng K."/>
            <person name="Yates T."/>
            <person name="Jawdy S."/>
            <person name="Smart L.B."/>
            <person name="Muchero W."/>
        </authorList>
    </citation>
    <scope>NUCLEOTIDE SEQUENCE</scope>
    <source>
        <tissue evidence="2">Shoot tip</tissue>
    </source>
</reference>
<dbReference type="PANTHER" id="PTHR13152:SF0">
    <property type="entry name" value="GENERAL TRANSCRIPTION FACTOR IIH SUBUNIT 4"/>
    <property type="match status" value="1"/>
</dbReference>
<accession>A0A9Q0UX62</accession>
<comment type="function">
    <text evidence="1">Component of the general transcription and DNA repair factor IIH (TFIIH) core complex which is involved in general and transcription-coupled nucleotide excision repair (NER) of damaged DNA.</text>
</comment>
<keyword evidence="3" id="KW-1185">Reference proteome</keyword>
<keyword evidence="1" id="KW-0804">Transcription</keyword>
<dbReference type="GO" id="GO:0000439">
    <property type="term" value="C:transcription factor TFIIH core complex"/>
    <property type="evidence" value="ECO:0007669"/>
    <property type="project" value="InterPro"/>
</dbReference>
<proteinExistence type="inferred from homology"/>
<gene>
    <name evidence="2" type="ORF">OIU74_003161</name>
</gene>
<dbReference type="Proteomes" id="UP001151752">
    <property type="component" value="Chromosome 4"/>
</dbReference>
<dbReference type="GO" id="GO:0005675">
    <property type="term" value="C:transcription factor TFIIH holo complex"/>
    <property type="evidence" value="ECO:0007669"/>
    <property type="project" value="TreeGrafter"/>
</dbReference>
<keyword evidence="1" id="KW-0234">DNA repair</keyword>
<keyword evidence="1" id="KW-0805">Transcription regulation</keyword>
<evidence type="ECO:0000313" key="3">
    <source>
        <dbReference type="Proteomes" id="UP001151752"/>
    </source>
</evidence>
<comment type="subcellular location">
    <subcellularLocation>
        <location evidence="1">Nucleus</location>
    </subcellularLocation>
</comment>
<reference evidence="2" key="2">
    <citation type="journal article" date="2023" name="Int. J. Mol. Sci.">
        <title>De Novo Assembly and Annotation of 11 Diverse Shrub Willow (Salix) Genomes Reveals Novel Gene Organization in Sex-Linked Regions.</title>
        <authorList>
            <person name="Hyden B."/>
            <person name="Feng K."/>
            <person name="Yates T.B."/>
            <person name="Jawdy S."/>
            <person name="Cereghino C."/>
            <person name="Smart L.B."/>
            <person name="Muchero W."/>
        </authorList>
    </citation>
    <scope>NUCLEOTIDE SEQUENCE</scope>
    <source>
        <tissue evidence="2">Shoot tip</tissue>
    </source>
</reference>
<dbReference type="GO" id="GO:0003690">
    <property type="term" value="F:double-stranded DNA binding"/>
    <property type="evidence" value="ECO:0007669"/>
    <property type="project" value="TreeGrafter"/>
</dbReference>
<keyword evidence="1" id="KW-0227">DNA damage</keyword>
<sequence length="155" mass="17862">MPQVRIIAKNFMDMVASFTSHETRQSLSKRIHLRSHSQKYVVQILFFDGPVSDKLLEQWVLDDGVTKHRVAIDRLIQLRIFIEVTDKKRESSYKLNQTFQANLQKHLTNGGVLPRETMAATVKLPSSEDLDTYALEQWECFLLLLISSGQAEKTN</sequence>
<dbReference type="Pfam" id="PF03849">
    <property type="entry name" value="Tfb2"/>
    <property type="match status" value="1"/>
</dbReference>